<evidence type="ECO:0000313" key="1">
    <source>
        <dbReference type="EMBL" id="MCG4618473.1"/>
    </source>
</evidence>
<protein>
    <submittedName>
        <fullName evidence="1">Uncharacterized protein</fullName>
    </submittedName>
</protein>
<dbReference type="RefSeq" id="WP_238128342.1">
    <property type="nucleotide sequence ID" value="NZ_JAKNHJ010000016.1"/>
</dbReference>
<evidence type="ECO:0000313" key="2">
    <source>
        <dbReference type="Proteomes" id="UP001200537"/>
    </source>
</evidence>
<dbReference type="AlphaFoldDB" id="A0AAJ1F8M9"/>
<reference evidence="1" key="1">
    <citation type="submission" date="2022-01" db="EMBL/GenBank/DDBJ databases">
        <title>Collection of gut derived symbiotic bacterial strains cultured from healthy donors.</title>
        <authorList>
            <person name="Lin H."/>
            <person name="Kohout C."/>
            <person name="Waligurski E."/>
            <person name="Pamer E.G."/>
        </authorList>
    </citation>
    <scope>NUCLEOTIDE SEQUENCE</scope>
    <source>
        <strain evidence="1">DFI.7.46</strain>
    </source>
</reference>
<organism evidence="1 2">
    <name type="scientific">Varibaculum cambriense</name>
    <dbReference type="NCBI Taxonomy" id="184870"/>
    <lineage>
        <taxon>Bacteria</taxon>
        <taxon>Bacillati</taxon>
        <taxon>Actinomycetota</taxon>
        <taxon>Actinomycetes</taxon>
        <taxon>Actinomycetales</taxon>
        <taxon>Actinomycetaceae</taxon>
        <taxon>Varibaculum</taxon>
    </lineage>
</organism>
<name>A0AAJ1F8M9_9ACTO</name>
<dbReference type="Proteomes" id="UP001200537">
    <property type="component" value="Unassembled WGS sequence"/>
</dbReference>
<accession>A0AAJ1F8M9</accession>
<sequence>MCKDCGVVELAQGLEEAARALVRGDVAVSGRAEVLVVADIARDAAEILQGVAEGVFGPLVSVVSPCPTARCLGGVS</sequence>
<comment type="caution">
    <text evidence="1">The sequence shown here is derived from an EMBL/GenBank/DDBJ whole genome shotgun (WGS) entry which is preliminary data.</text>
</comment>
<dbReference type="EMBL" id="JAKNHJ010000016">
    <property type="protein sequence ID" value="MCG4618473.1"/>
    <property type="molecule type" value="Genomic_DNA"/>
</dbReference>
<gene>
    <name evidence="1" type="ORF">L0M99_08225</name>
</gene>
<proteinExistence type="predicted"/>